<dbReference type="CDD" id="cd08243">
    <property type="entry name" value="quinone_oxidoreductase_like_1"/>
    <property type="match status" value="1"/>
</dbReference>
<dbReference type="SUPFAM" id="SSF51735">
    <property type="entry name" value="NAD(P)-binding Rossmann-fold domains"/>
    <property type="match status" value="1"/>
</dbReference>
<dbReference type="Gene3D" id="3.90.180.10">
    <property type="entry name" value="Medium-chain alcohol dehydrogenases, catalytic domain"/>
    <property type="match status" value="1"/>
</dbReference>
<evidence type="ECO:0000256" key="2">
    <source>
        <dbReference type="ARBA" id="ARBA00023002"/>
    </source>
</evidence>
<evidence type="ECO:0000259" key="3">
    <source>
        <dbReference type="SMART" id="SM00829"/>
    </source>
</evidence>
<keyword evidence="2" id="KW-0560">Oxidoreductase</keyword>
<dbReference type="PANTHER" id="PTHR48106:SF18">
    <property type="entry name" value="QUINONE OXIDOREDUCTASE PIG3"/>
    <property type="match status" value="1"/>
</dbReference>
<dbReference type="InterPro" id="IPR020843">
    <property type="entry name" value="ER"/>
</dbReference>
<dbReference type="SMART" id="SM00829">
    <property type="entry name" value="PKS_ER"/>
    <property type="match status" value="1"/>
</dbReference>
<dbReference type="Pfam" id="PF08240">
    <property type="entry name" value="ADH_N"/>
    <property type="match status" value="1"/>
</dbReference>
<name>A0ABQ1YI10_9BACT</name>
<gene>
    <name evidence="4" type="ORF">GCM10007423_08960</name>
</gene>
<evidence type="ECO:0000313" key="5">
    <source>
        <dbReference type="Proteomes" id="UP000600214"/>
    </source>
</evidence>
<dbReference type="Pfam" id="PF00107">
    <property type="entry name" value="ADH_zinc_N"/>
    <property type="match status" value="1"/>
</dbReference>
<reference evidence="5" key="1">
    <citation type="journal article" date="2019" name="Int. J. Syst. Evol. Microbiol.">
        <title>The Global Catalogue of Microorganisms (GCM) 10K type strain sequencing project: providing services to taxonomists for standard genome sequencing and annotation.</title>
        <authorList>
            <consortium name="The Broad Institute Genomics Platform"/>
            <consortium name="The Broad Institute Genome Sequencing Center for Infectious Disease"/>
            <person name="Wu L."/>
            <person name="Ma J."/>
        </authorList>
    </citation>
    <scope>NUCLEOTIDE SEQUENCE [LARGE SCALE GENOMIC DNA]</scope>
    <source>
        <strain evidence="5">CGMCC 1.15288</strain>
    </source>
</reference>
<sequence>MKSMKAAIIYEAGGPERLILREREIPTPEDGQVLVRVRAFGLNRSELMTRKGFSPDVVFPRILGIECVGEVVCDPSGQWSPGQRVAACMGGMGRDFDGSYAEYTVLPKAITCPFTSDLPWHVLGAIPEMFQTAYGSLYLALGIRAGESLLVRGATSSVGLLAIQIAKQAGLTVIATSRNPEKDAFLRDRNADYVLVDDGNLQTKIKGIGAADKVLELIGTNTLKDSLACARPGGLVCMTGMLSETWSVKDFAPMDFIPSTVGLTVYDSGQFRLDSGALQLFISDVAADTIQLPVGRVFGLEGIVEAHRLMDSNSAGGKIVITND</sequence>
<dbReference type="SUPFAM" id="SSF50129">
    <property type="entry name" value="GroES-like"/>
    <property type="match status" value="1"/>
</dbReference>
<evidence type="ECO:0000313" key="4">
    <source>
        <dbReference type="EMBL" id="GGH25042.1"/>
    </source>
</evidence>
<dbReference type="InterPro" id="IPR036291">
    <property type="entry name" value="NAD(P)-bd_dom_sf"/>
</dbReference>
<dbReference type="InterPro" id="IPR013149">
    <property type="entry name" value="ADH-like_C"/>
</dbReference>
<organism evidence="4 5">
    <name type="scientific">Dyadobacter endophyticus</name>
    <dbReference type="NCBI Taxonomy" id="1749036"/>
    <lineage>
        <taxon>Bacteria</taxon>
        <taxon>Pseudomonadati</taxon>
        <taxon>Bacteroidota</taxon>
        <taxon>Cytophagia</taxon>
        <taxon>Cytophagales</taxon>
        <taxon>Spirosomataceae</taxon>
        <taxon>Dyadobacter</taxon>
    </lineage>
</organism>
<dbReference type="InterPro" id="IPR013154">
    <property type="entry name" value="ADH-like_N"/>
</dbReference>
<dbReference type="InterPro" id="IPR011032">
    <property type="entry name" value="GroES-like_sf"/>
</dbReference>
<keyword evidence="1" id="KW-0521">NADP</keyword>
<dbReference type="PANTHER" id="PTHR48106">
    <property type="entry name" value="QUINONE OXIDOREDUCTASE PIG3-RELATED"/>
    <property type="match status" value="1"/>
</dbReference>
<dbReference type="Proteomes" id="UP000600214">
    <property type="component" value="Unassembled WGS sequence"/>
</dbReference>
<protein>
    <submittedName>
        <fullName evidence="4">NADPH:quinone reductase</fullName>
    </submittedName>
</protein>
<accession>A0ABQ1YI10</accession>
<proteinExistence type="predicted"/>
<comment type="caution">
    <text evidence="4">The sequence shown here is derived from an EMBL/GenBank/DDBJ whole genome shotgun (WGS) entry which is preliminary data.</text>
</comment>
<dbReference type="Gene3D" id="3.40.50.720">
    <property type="entry name" value="NAD(P)-binding Rossmann-like Domain"/>
    <property type="match status" value="1"/>
</dbReference>
<keyword evidence="5" id="KW-1185">Reference proteome</keyword>
<dbReference type="EMBL" id="BMIA01000001">
    <property type="protein sequence ID" value="GGH25042.1"/>
    <property type="molecule type" value="Genomic_DNA"/>
</dbReference>
<evidence type="ECO:0000256" key="1">
    <source>
        <dbReference type="ARBA" id="ARBA00022857"/>
    </source>
</evidence>
<feature type="domain" description="Enoyl reductase (ER)" evidence="3">
    <location>
        <begin position="13"/>
        <end position="321"/>
    </location>
</feature>